<dbReference type="PANTHER" id="PTHR30614">
    <property type="entry name" value="MEMBRANE COMPONENT OF AMINO ACID ABC TRANSPORTER"/>
    <property type="match status" value="1"/>
</dbReference>
<dbReference type="STRING" id="1603886.GCA_001895165_02180"/>
<organism evidence="11 12">
    <name type="scientific">Bifidobacterium lemurum</name>
    <dbReference type="NCBI Taxonomy" id="1603886"/>
    <lineage>
        <taxon>Bacteria</taxon>
        <taxon>Bacillati</taxon>
        <taxon>Actinomycetota</taxon>
        <taxon>Actinomycetes</taxon>
        <taxon>Bifidobacteriales</taxon>
        <taxon>Bifidobacteriaceae</taxon>
        <taxon>Bifidobacterium</taxon>
    </lineage>
</organism>
<dbReference type="PANTHER" id="PTHR30614:SF20">
    <property type="entry name" value="GLUTAMINE TRANSPORT SYSTEM PERMEASE PROTEIN GLNP"/>
    <property type="match status" value="1"/>
</dbReference>
<keyword evidence="7 9" id="KW-1133">Transmembrane helix</keyword>
<dbReference type="PROSITE" id="PS50928">
    <property type="entry name" value="ABC_TM1"/>
    <property type="match status" value="1"/>
</dbReference>
<gene>
    <name evidence="11" type="ORF">BLEM_2269</name>
</gene>
<dbReference type="Proteomes" id="UP000216352">
    <property type="component" value="Unassembled WGS sequence"/>
</dbReference>
<evidence type="ECO:0000256" key="3">
    <source>
        <dbReference type="ARBA" id="ARBA00022448"/>
    </source>
</evidence>
<dbReference type="InterPro" id="IPR000515">
    <property type="entry name" value="MetI-like"/>
</dbReference>
<comment type="subcellular location">
    <subcellularLocation>
        <location evidence="1 9">Cell membrane</location>
        <topology evidence="1 9">Multi-pass membrane protein</topology>
    </subcellularLocation>
</comment>
<proteinExistence type="inferred from homology"/>
<evidence type="ECO:0000256" key="4">
    <source>
        <dbReference type="ARBA" id="ARBA00022475"/>
    </source>
</evidence>
<protein>
    <submittedName>
        <fullName evidence="11">Glutamine ABC transporter permease</fullName>
    </submittedName>
</protein>
<reference evidence="11 12" key="1">
    <citation type="journal article" date="2017" name="BMC Genomics">
        <title>Comparative genomic and phylogenomic analyses of the Bifidobacteriaceae family.</title>
        <authorList>
            <person name="Lugli G.A."/>
            <person name="Milani C."/>
            <person name="Turroni F."/>
            <person name="Duranti S."/>
            <person name="Mancabelli L."/>
            <person name="Mangifesta M."/>
            <person name="Ferrario C."/>
            <person name="Modesto M."/>
            <person name="Mattarelli P."/>
            <person name="Jiri K."/>
            <person name="van Sinderen D."/>
            <person name="Ventura M."/>
        </authorList>
    </citation>
    <scope>NUCLEOTIDE SEQUENCE [LARGE SCALE GENOMIC DNA]</scope>
    <source>
        <strain evidence="11 12">DSM 28807</strain>
    </source>
</reference>
<keyword evidence="4" id="KW-1003">Cell membrane</keyword>
<evidence type="ECO:0000256" key="5">
    <source>
        <dbReference type="ARBA" id="ARBA00022692"/>
    </source>
</evidence>
<evidence type="ECO:0000256" key="6">
    <source>
        <dbReference type="ARBA" id="ARBA00022970"/>
    </source>
</evidence>
<evidence type="ECO:0000256" key="2">
    <source>
        <dbReference type="ARBA" id="ARBA00010072"/>
    </source>
</evidence>
<feature type="transmembrane region" description="Helical" evidence="9">
    <location>
        <begin position="55"/>
        <end position="78"/>
    </location>
</feature>
<dbReference type="OrthoDB" id="9814902at2"/>
<evidence type="ECO:0000256" key="8">
    <source>
        <dbReference type="ARBA" id="ARBA00023136"/>
    </source>
</evidence>
<keyword evidence="5 9" id="KW-0812">Transmembrane</keyword>
<comment type="similarity">
    <text evidence="2">Belongs to the binding-protein-dependent transport system permease family. HisMQ subfamily.</text>
</comment>
<dbReference type="SUPFAM" id="SSF161098">
    <property type="entry name" value="MetI-like"/>
    <property type="match status" value="1"/>
</dbReference>
<dbReference type="InterPro" id="IPR035906">
    <property type="entry name" value="MetI-like_sf"/>
</dbReference>
<comment type="caution">
    <text evidence="11">The sequence shown here is derived from an EMBL/GenBank/DDBJ whole genome shotgun (WGS) entry which is preliminary data.</text>
</comment>
<keyword evidence="6" id="KW-0029">Amino-acid transport</keyword>
<dbReference type="GO" id="GO:0006865">
    <property type="term" value="P:amino acid transport"/>
    <property type="evidence" value="ECO:0007669"/>
    <property type="project" value="UniProtKB-KW"/>
</dbReference>
<dbReference type="CDD" id="cd06261">
    <property type="entry name" value="TM_PBP2"/>
    <property type="match status" value="1"/>
</dbReference>
<dbReference type="AlphaFoldDB" id="A0A261FK69"/>
<evidence type="ECO:0000256" key="9">
    <source>
        <dbReference type="RuleBase" id="RU363032"/>
    </source>
</evidence>
<dbReference type="RefSeq" id="WP_072727020.1">
    <property type="nucleotide sequence ID" value="NZ_BDIS01000030.1"/>
</dbReference>
<dbReference type="NCBIfam" id="NF007028">
    <property type="entry name" value="PRK09494.1"/>
    <property type="match status" value="1"/>
</dbReference>
<dbReference type="InterPro" id="IPR043429">
    <property type="entry name" value="ArtM/GltK/GlnP/TcyL/YhdX-like"/>
</dbReference>
<feature type="domain" description="ABC transmembrane type-1" evidence="10">
    <location>
        <begin position="19"/>
        <end position="208"/>
    </location>
</feature>
<dbReference type="GO" id="GO:0022857">
    <property type="term" value="F:transmembrane transporter activity"/>
    <property type="evidence" value="ECO:0007669"/>
    <property type="project" value="InterPro"/>
</dbReference>
<feature type="transmembrane region" description="Helical" evidence="9">
    <location>
        <begin position="189"/>
        <end position="208"/>
    </location>
</feature>
<dbReference type="Gene3D" id="1.10.3720.10">
    <property type="entry name" value="MetI-like"/>
    <property type="match status" value="1"/>
</dbReference>
<evidence type="ECO:0000256" key="1">
    <source>
        <dbReference type="ARBA" id="ARBA00004651"/>
    </source>
</evidence>
<feature type="transmembrane region" description="Helical" evidence="9">
    <location>
        <begin position="20"/>
        <end position="43"/>
    </location>
</feature>
<keyword evidence="12" id="KW-1185">Reference proteome</keyword>
<evidence type="ECO:0000256" key="7">
    <source>
        <dbReference type="ARBA" id="ARBA00022989"/>
    </source>
</evidence>
<sequence>MSFDWSVIIESLPSLISGAGVTLQIAVTGLIGGLAIGVLLGLVRAYAPKIFNVIALAYIELIRGTPIIVQVMFIYFAIPIMFGVRVDAMVAAVTAITINSSAYIAELVRGAYLALPKGLTEAGLAMGLPFGRVLLEVLSPVAVRRLIPSLGNQFIISLKDTSLFTVISVAELTRTGQEIMAANFKAVEVWTAVAVLYLVMTGTLSVILRLTERKMRIL</sequence>
<keyword evidence="3 9" id="KW-0813">Transport</keyword>
<dbReference type="NCBIfam" id="TIGR01726">
    <property type="entry name" value="HEQRo_perm_3TM"/>
    <property type="match status" value="1"/>
</dbReference>
<evidence type="ECO:0000313" key="12">
    <source>
        <dbReference type="Proteomes" id="UP000216352"/>
    </source>
</evidence>
<dbReference type="GO" id="GO:0043190">
    <property type="term" value="C:ATP-binding cassette (ABC) transporter complex"/>
    <property type="evidence" value="ECO:0007669"/>
    <property type="project" value="InterPro"/>
</dbReference>
<accession>A0A261FK69</accession>
<dbReference type="EMBL" id="MWWX01000021">
    <property type="protein sequence ID" value="OZG59561.1"/>
    <property type="molecule type" value="Genomic_DNA"/>
</dbReference>
<keyword evidence="8 9" id="KW-0472">Membrane</keyword>
<name>A0A261FK69_9BIFI</name>
<dbReference type="InterPro" id="IPR010065">
    <property type="entry name" value="AA_ABC_transptr_permease_3TM"/>
</dbReference>
<dbReference type="Pfam" id="PF00528">
    <property type="entry name" value="BPD_transp_1"/>
    <property type="match status" value="1"/>
</dbReference>
<evidence type="ECO:0000313" key="11">
    <source>
        <dbReference type="EMBL" id="OZG59561.1"/>
    </source>
</evidence>
<evidence type="ECO:0000259" key="10">
    <source>
        <dbReference type="PROSITE" id="PS50928"/>
    </source>
</evidence>